<organism evidence="2">
    <name type="scientific">candidate division WOR-3 bacterium</name>
    <dbReference type="NCBI Taxonomy" id="2052148"/>
    <lineage>
        <taxon>Bacteria</taxon>
        <taxon>Bacteria division WOR-3</taxon>
    </lineage>
</organism>
<accession>A0A7C0VAE4</accession>
<dbReference type="Proteomes" id="UP000885847">
    <property type="component" value="Unassembled WGS sequence"/>
</dbReference>
<comment type="caution">
    <text evidence="2">The sequence shown here is derived from an EMBL/GenBank/DDBJ whole genome shotgun (WGS) entry which is preliminary data.</text>
</comment>
<dbReference type="AlphaFoldDB" id="A0A7C0VAE4"/>
<evidence type="ECO:0000259" key="1">
    <source>
        <dbReference type="SMART" id="SM00382"/>
    </source>
</evidence>
<evidence type="ECO:0000313" key="2">
    <source>
        <dbReference type="EMBL" id="HDI82637.1"/>
    </source>
</evidence>
<feature type="domain" description="AAA+ ATPase" evidence="1">
    <location>
        <begin position="43"/>
        <end position="266"/>
    </location>
</feature>
<dbReference type="SMART" id="SM00382">
    <property type="entry name" value="AAA"/>
    <property type="match status" value="1"/>
</dbReference>
<dbReference type="PANTHER" id="PTHR35894">
    <property type="entry name" value="GENERAL SECRETION PATHWAY PROTEIN A-RELATED"/>
    <property type="match status" value="1"/>
</dbReference>
<reference evidence="2" key="1">
    <citation type="journal article" date="2020" name="mSystems">
        <title>Genome- and Community-Level Interaction Insights into Carbon Utilization and Element Cycling Functions of Hydrothermarchaeota in Hydrothermal Sediment.</title>
        <authorList>
            <person name="Zhou Z."/>
            <person name="Liu Y."/>
            <person name="Xu W."/>
            <person name="Pan J."/>
            <person name="Luo Z.H."/>
            <person name="Li M."/>
        </authorList>
    </citation>
    <scope>NUCLEOTIDE SEQUENCE [LARGE SCALE GENOMIC DNA]</scope>
    <source>
        <strain evidence="2">HyVt-102</strain>
    </source>
</reference>
<dbReference type="InterPro" id="IPR003593">
    <property type="entry name" value="AAA+_ATPase"/>
</dbReference>
<dbReference type="EMBL" id="DQWE01000109">
    <property type="protein sequence ID" value="HDI82637.1"/>
    <property type="molecule type" value="Genomic_DNA"/>
</dbReference>
<name>A0A7C0VAE4_UNCW3</name>
<dbReference type="SUPFAM" id="SSF52540">
    <property type="entry name" value="P-loop containing nucleoside triphosphate hydrolases"/>
    <property type="match status" value="1"/>
</dbReference>
<protein>
    <submittedName>
        <fullName evidence="2">AAA family ATPase</fullName>
    </submittedName>
</protein>
<dbReference type="InterPro" id="IPR027417">
    <property type="entry name" value="P-loop_NTPase"/>
</dbReference>
<dbReference type="InterPro" id="IPR052026">
    <property type="entry name" value="ExeA_AAA_ATPase_DNA-bind"/>
</dbReference>
<dbReference type="GO" id="GO:0016887">
    <property type="term" value="F:ATP hydrolysis activity"/>
    <property type="evidence" value="ECO:0007669"/>
    <property type="project" value="InterPro"/>
</dbReference>
<proteinExistence type="predicted"/>
<dbReference type="Gene3D" id="3.40.50.300">
    <property type="entry name" value="P-loop containing nucleotide triphosphate hydrolases"/>
    <property type="match status" value="1"/>
</dbReference>
<sequence length="271" mass="30644">MEYETFYGFKREPFSDTPDPDLFYSGPEHSRAFIKLLHIIRKKRALGILTGEIGCGKTTLSRKILNELKKDENIHAGLMILTHPGFNVDWFLTRLAQLLNVETDSFSHSEIIGEITNNLFRLHQEGKHTIVIIDEANNITNPGVMEEIRGLLNLELTGSRLITIILSGMPELINNIRTNPSLNQRVSSIIRLSKLSLNSTREYIRFRVKQAGVDKDVFTQDAIDSIYNHSKGVPRLINVICDNALLEGAMFRKNPVDADIVNRVCEEMGLG</sequence>
<dbReference type="Pfam" id="PF13401">
    <property type="entry name" value="AAA_22"/>
    <property type="match status" value="1"/>
</dbReference>
<dbReference type="CDD" id="cd00009">
    <property type="entry name" value="AAA"/>
    <property type="match status" value="1"/>
</dbReference>
<gene>
    <name evidence="2" type="ORF">ENF18_02455</name>
</gene>
<dbReference type="PANTHER" id="PTHR35894:SF1">
    <property type="entry name" value="PHOSPHORIBULOKINASE _ URIDINE KINASE FAMILY"/>
    <property type="match status" value="1"/>
</dbReference>
<dbReference type="InterPro" id="IPR049945">
    <property type="entry name" value="AAA_22"/>
</dbReference>